<keyword evidence="4 11" id="KW-1133">Transmembrane helix</keyword>
<dbReference type="EMBL" id="CAAALY010009876">
    <property type="protein sequence ID" value="VEL10765.1"/>
    <property type="molecule type" value="Genomic_DNA"/>
</dbReference>
<dbReference type="Proteomes" id="UP000784294">
    <property type="component" value="Unassembled WGS sequence"/>
</dbReference>
<dbReference type="PANTHER" id="PTHR24247">
    <property type="entry name" value="5-HYDROXYTRYPTAMINE RECEPTOR"/>
    <property type="match status" value="1"/>
</dbReference>
<accession>A0A448WFY1</accession>
<evidence type="ECO:0000256" key="5">
    <source>
        <dbReference type="ARBA" id="ARBA00023040"/>
    </source>
</evidence>
<feature type="domain" description="G-protein coupled receptors family 1 profile" evidence="12">
    <location>
        <begin position="1036"/>
        <end position="1145"/>
    </location>
</feature>
<keyword evidence="6 11" id="KW-0472">Membrane</keyword>
<gene>
    <name evidence="13" type="ORF">PXEA_LOCUS4205</name>
</gene>
<evidence type="ECO:0000259" key="12">
    <source>
        <dbReference type="PROSITE" id="PS50262"/>
    </source>
</evidence>
<keyword evidence="14" id="KW-1185">Reference proteome</keyword>
<feature type="region of interest" description="Disordered" evidence="10">
    <location>
        <begin position="461"/>
        <end position="493"/>
    </location>
</feature>
<dbReference type="InterPro" id="IPR017452">
    <property type="entry name" value="GPCR_Rhodpsn_7TM"/>
</dbReference>
<dbReference type="Pfam" id="PF00001">
    <property type="entry name" value="7tm_1"/>
    <property type="match status" value="2"/>
</dbReference>
<feature type="transmembrane region" description="Helical" evidence="11">
    <location>
        <begin position="415"/>
        <end position="436"/>
    </location>
</feature>
<evidence type="ECO:0000256" key="9">
    <source>
        <dbReference type="RuleBase" id="RU000688"/>
    </source>
</evidence>
<dbReference type="GO" id="GO:0004993">
    <property type="term" value="F:G protein-coupled serotonin receptor activity"/>
    <property type="evidence" value="ECO:0007669"/>
    <property type="project" value="TreeGrafter"/>
</dbReference>
<evidence type="ECO:0000256" key="7">
    <source>
        <dbReference type="ARBA" id="ARBA00023170"/>
    </source>
</evidence>
<keyword evidence="3 9" id="KW-0812">Transmembrane</keyword>
<dbReference type="InterPro" id="IPR000276">
    <property type="entry name" value="GPCR_Rhodpsn"/>
</dbReference>
<dbReference type="GO" id="GO:0007187">
    <property type="term" value="P:G protein-coupled receptor signaling pathway, coupled to cyclic nucleotide second messenger"/>
    <property type="evidence" value="ECO:0007669"/>
    <property type="project" value="TreeGrafter"/>
</dbReference>
<reference evidence="13" key="1">
    <citation type="submission" date="2018-11" db="EMBL/GenBank/DDBJ databases">
        <authorList>
            <consortium name="Pathogen Informatics"/>
        </authorList>
    </citation>
    <scope>NUCLEOTIDE SEQUENCE</scope>
</reference>
<comment type="subcellular location">
    <subcellularLocation>
        <location evidence="1">Cell membrane</location>
        <topology evidence="1">Multi-pass membrane protein</topology>
    </subcellularLocation>
</comment>
<protein>
    <recommendedName>
        <fullName evidence="12">G-protein coupled receptors family 1 profile domain-containing protein</fullName>
    </recommendedName>
</protein>
<dbReference type="GO" id="GO:0007197">
    <property type="term" value="P:adenylate cyclase-inhibiting G protein-coupled acetylcholine receptor signaling pathway"/>
    <property type="evidence" value="ECO:0007669"/>
    <property type="project" value="TreeGrafter"/>
</dbReference>
<feature type="transmembrane region" description="Helical" evidence="11">
    <location>
        <begin position="354"/>
        <end position="379"/>
    </location>
</feature>
<dbReference type="OrthoDB" id="10071887at2759"/>
<dbReference type="InterPro" id="IPR000995">
    <property type="entry name" value="Musac_Ach_rcpt"/>
</dbReference>
<feature type="compositionally biased region" description="Acidic residues" evidence="10">
    <location>
        <begin position="472"/>
        <end position="487"/>
    </location>
</feature>
<dbReference type="PROSITE" id="PS50262">
    <property type="entry name" value="G_PROTEIN_RECEP_F1_2"/>
    <property type="match status" value="2"/>
</dbReference>
<keyword evidence="2" id="KW-1003">Cell membrane</keyword>
<dbReference type="GO" id="GO:0030425">
    <property type="term" value="C:dendrite"/>
    <property type="evidence" value="ECO:0007669"/>
    <property type="project" value="TreeGrafter"/>
</dbReference>
<evidence type="ECO:0000256" key="3">
    <source>
        <dbReference type="ARBA" id="ARBA00022692"/>
    </source>
</evidence>
<dbReference type="SUPFAM" id="SSF81321">
    <property type="entry name" value="Family A G protein-coupled receptor-like"/>
    <property type="match status" value="2"/>
</dbReference>
<feature type="transmembrane region" description="Helical" evidence="11">
    <location>
        <begin position="276"/>
        <end position="300"/>
    </location>
</feature>
<proteinExistence type="inferred from homology"/>
<organism evidence="13 14">
    <name type="scientific">Protopolystoma xenopodis</name>
    <dbReference type="NCBI Taxonomy" id="117903"/>
    <lineage>
        <taxon>Eukaryota</taxon>
        <taxon>Metazoa</taxon>
        <taxon>Spiralia</taxon>
        <taxon>Lophotrochozoa</taxon>
        <taxon>Platyhelminthes</taxon>
        <taxon>Monogenea</taxon>
        <taxon>Polyopisthocotylea</taxon>
        <taxon>Polystomatidea</taxon>
        <taxon>Polystomatidae</taxon>
        <taxon>Protopolystoma</taxon>
    </lineage>
</organism>
<dbReference type="PRINTS" id="PR00237">
    <property type="entry name" value="GPCRRHODOPSN"/>
</dbReference>
<name>A0A448WFY1_9PLAT</name>
<evidence type="ECO:0000256" key="6">
    <source>
        <dbReference type="ARBA" id="ARBA00023136"/>
    </source>
</evidence>
<evidence type="ECO:0000256" key="1">
    <source>
        <dbReference type="ARBA" id="ARBA00004651"/>
    </source>
</evidence>
<evidence type="ECO:0000313" key="14">
    <source>
        <dbReference type="Proteomes" id="UP000784294"/>
    </source>
</evidence>
<keyword evidence="7 9" id="KW-0675">Receptor</keyword>
<evidence type="ECO:0000256" key="8">
    <source>
        <dbReference type="ARBA" id="ARBA00023224"/>
    </source>
</evidence>
<dbReference type="GO" id="GO:0016907">
    <property type="term" value="F:G protein-coupled acetylcholine receptor activity"/>
    <property type="evidence" value="ECO:0007669"/>
    <property type="project" value="InterPro"/>
</dbReference>
<evidence type="ECO:0000313" key="13">
    <source>
        <dbReference type="EMBL" id="VEL10765.1"/>
    </source>
</evidence>
<comment type="caution">
    <text evidence="13">The sequence shown here is derived from an EMBL/GenBank/DDBJ whole genome shotgun (WGS) entry which is preliminary data.</text>
</comment>
<evidence type="ECO:0000256" key="4">
    <source>
        <dbReference type="ARBA" id="ARBA00022989"/>
    </source>
</evidence>
<feature type="domain" description="G-protein coupled receptors family 1 profile" evidence="12">
    <location>
        <begin position="254"/>
        <end position="453"/>
    </location>
</feature>
<evidence type="ECO:0000256" key="11">
    <source>
        <dbReference type="SAM" id="Phobius"/>
    </source>
</evidence>
<feature type="transmembrane region" description="Helical" evidence="11">
    <location>
        <begin position="38"/>
        <end position="56"/>
    </location>
</feature>
<comment type="similarity">
    <text evidence="9">Belongs to the G-protein coupled receptor 1 family.</text>
</comment>
<feature type="transmembrane region" description="Helical" evidence="11">
    <location>
        <begin position="234"/>
        <end position="264"/>
    </location>
</feature>
<dbReference type="AlphaFoldDB" id="A0A448WFY1"/>
<dbReference type="GO" id="GO:0045202">
    <property type="term" value="C:synapse"/>
    <property type="evidence" value="ECO:0007669"/>
    <property type="project" value="TreeGrafter"/>
</dbReference>
<dbReference type="PRINTS" id="PR00243">
    <property type="entry name" value="MUSCARINICR"/>
</dbReference>
<keyword evidence="8 9" id="KW-0807">Transducer</keyword>
<sequence>MPGGRQKKIKQCSGVIANRTLANLLTRRRNISDGVSRLIILSFIGLSMLLLSQTAYSNDLQLREPQVLSYHSYRSSPKDWLARLQMSLSQSGNRMSSVSNFLYPFRLKAAALHWKMRSNRFGSPNLTMATFSILPSSNSIVPSRKMKQQSLQRVRRQVDILPYEPFVKHDRSVQLGPIFNEPSLLNSSVITLLEKSRANEEFAENKVDLRQSRADALANGSWVDGRKTTESTGLAMTVLIGTASTFLSLATLVGNILVIVAFFVERDLRTQTNYFIASLAVTDVLIGLCSMNLFTLYLLLEYWPLGEVLCKLWLSLDYTACLTSQYTVFLITVDRYCSVRIPASYRQWRTKRKVLCGVALTWILPACLFFTSIFGWPYFTGSQTSTRASERQTIGPSCYAEFTEDLIFNTVLTLIYFWLTLVVICALYAGIYRVALKLQLKSEARRQRMNQLVPVKCSSSGRSLTISRSDDIEAEDEEEFEEEEGSEEDSKDRIYSFPGSGGCMRNSFSNFRHVRRSPRPRRQRLLCSCLIPETSESKAKRSFKNQQMRPSHIESVVTTCPRKIHGHATDSSISLGVPDKCQDVKWFQAMGRRYCDACYSVSGDTSTGIHEGSWSQKNEQSNHRTSVIGKNMLSALGVVASAKTFLYTPDSYSKPSSSGWAGETSVRVRAKEVAFLARRKEKAVSKRLKKELRMRRVDEVRESLNQAGLPLDAGMYSGPEAGLKSNQLSLYLLQQNSDHNLSQVTSPSGTFPYFSLCKRALPKEKKTPSSDYGHVHGFATDAHLVPSGMTKKNIGNGEYDRSCRLDEFSFIDEECNYLNKDMLARGQATSSNTCIISAYSTMPLTSDSTPSNAFVWTEAVHTALSADSPNYAYSLTAKEAYVSAATNYLNDTAMEIKEVPLKPSEMATFKSIKEQEGGFCGRPSFACFCGCSHVDEGFNSDQMSNINPMSSVNVPSFVIRTHMEVPKWAETTSCCSNTFFDMQDGLSRFTSAGQSTLAILPKSSPDKNETHQISTSLSSLKISQSSRITPPFSPSPQALLKLTNSSAINIFSTSSSKKTSRFRINPRHQQNQEQIQQQFRRSKTENRAFKALRIIGLILGAFVICWTPYHIFILVRGFCKQRLGQTCISDRLYNLAYWLCYLNSP</sequence>
<dbReference type="PROSITE" id="PS00237">
    <property type="entry name" value="G_PROTEIN_RECEP_F1_1"/>
    <property type="match status" value="1"/>
</dbReference>
<feature type="transmembrane region" description="Helical" evidence="11">
    <location>
        <begin position="312"/>
        <end position="333"/>
    </location>
</feature>
<feature type="transmembrane region" description="Helical" evidence="11">
    <location>
        <begin position="1091"/>
        <end position="1112"/>
    </location>
</feature>
<keyword evidence="5 9" id="KW-0297">G-protein coupled receptor</keyword>
<feature type="non-terminal residue" evidence="13">
    <location>
        <position position="1145"/>
    </location>
</feature>
<dbReference type="PANTHER" id="PTHR24247:SF191">
    <property type="entry name" value="MUSCARINIC ACETYLCHOLINE RECEPTOR, B-TYPE, ISOFORM A"/>
    <property type="match status" value="1"/>
</dbReference>
<evidence type="ECO:0000256" key="10">
    <source>
        <dbReference type="SAM" id="MobiDB-lite"/>
    </source>
</evidence>
<dbReference type="GO" id="GO:0005886">
    <property type="term" value="C:plasma membrane"/>
    <property type="evidence" value="ECO:0007669"/>
    <property type="project" value="UniProtKB-SubCell"/>
</dbReference>
<dbReference type="Gene3D" id="1.20.1070.10">
    <property type="entry name" value="Rhodopsin 7-helix transmembrane proteins"/>
    <property type="match status" value="2"/>
</dbReference>
<evidence type="ECO:0000256" key="2">
    <source>
        <dbReference type="ARBA" id="ARBA00022475"/>
    </source>
</evidence>